<accession>A0A1T4S9W3</accession>
<proteinExistence type="predicted"/>
<sequence length="101" mass="11019">MSNGQEKQIIIEEMKLTGFYVGSQISKKTGQQFVTLLSGGKQIKFRALYPSPDANRLIPGTMTTAHIKDVEFIMSDYNSMFIGSREFKVSSAKAPAAPAAA</sequence>
<organism evidence="1 2">
    <name type="scientific">Trichlorobacter thiogenes</name>
    <dbReference type="NCBI Taxonomy" id="115783"/>
    <lineage>
        <taxon>Bacteria</taxon>
        <taxon>Pseudomonadati</taxon>
        <taxon>Thermodesulfobacteriota</taxon>
        <taxon>Desulfuromonadia</taxon>
        <taxon>Geobacterales</taxon>
        <taxon>Geobacteraceae</taxon>
        <taxon>Trichlorobacter</taxon>
    </lineage>
</organism>
<evidence type="ECO:0000313" key="2">
    <source>
        <dbReference type="Proteomes" id="UP000190102"/>
    </source>
</evidence>
<evidence type="ECO:0000313" key="1">
    <source>
        <dbReference type="EMBL" id="SKA25019.1"/>
    </source>
</evidence>
<name>A0A1T4S9W3_9BACT</name>
<dbReference type="AlphaFoldDB" id="A0A1T4S9W3"/>
<keyword evidence="2" id="KW-1185">Reference proteome</keyword>
<protein>
    <submittedName>
        <fullName evidence="1">Uncharacterized protein</fullName>
    </submittedName>
</protein>
<dbReference type="RefSeq" id="WP_078791595.1">
    <property type="nucleotide sequence ID" value="NZ_FUWR01000036.1"/>
</dbReference>
<reference evidence="2" key="1">
    <citation type="submission" date="2017-02" db="EMBL/GenBank/DDBJ databases">
        <authorList>
            <person name="Varghese N."/>
            <person name="Submissions S."/>
        </authorList>
    </citation>
    <scope>NUCLEOTIDE SEQUENCE [LARGE SCALE GENOMIC DNA]</scope>
    <source>
        <strain evidence="2">ATCC BAA-34</strain>
    </source>
</reference>
<dbReference type="Proteomes" id="UP000190102">
    <property type="component" value="Unassembled WGS sequence"/>
</dbReference>
<gene>
    <name evidence="1" type="ORF">SAMN02745119_03356</name>
</gene>
<dbReference type="EMBL" id="FUWR01000036">
    <property type="protein sequence ID" value="SKA25019.1"/>
    <property type="molecule type" value="Genomic_DNA"/>
</dbReference>